<evidence type="ECO:0000256" key="4">
    <source>
        <dbReference type="ARBA" id="ARBA00022840"/>
    </source>
</evidence>
<dbReference type="GO" id="GO:0016787">
    <property type="term" value="F:hydrolase activity"/>
    <property type="evidence" value="ECO:0007669"/>
    <property type="project" value="UniProtKB-KW"/>
</dbReference>
<dbReference type="InterPro" id="IPR000629">
    <property type="entry name" value="RNA-helicase_DEAD-box_CS"/>
</dbReference>
<dbReference type="PROSITE" id="PS51192">
    <property type="entry name" value="HELICASE_ATP_BIND_1"/>
    <property type="match status" value="1"/>
</dbReference>
<keyword evidence="3 7" id="KW-0347">Helicase</keyword>
<dbReference type="EMBL" id="VSSQ01006969">
    <property type="protein sequence ID" value="MPM34423.1"/>
    <property type="molecule type" value="Genomic_DNA"/>
</dbReference>
<sequence length="486" mass="55024">MGFANIDGYVFSEQIAKALKDLGYETLTKVQEEVIPLVLVRKDIIVRSQTGSGKTAAFAIPVCEAIEIEQKKPQVLVLTPTRELAVQIKQEISNIGRFKRIRCAAVYGRQPMEIQKSELKQRVHVIVGTPGRTLDHIERENINLDEIRYLVIDEADKMLDMGFIEQVEEIIKELPADRCTMVFSATMPEQIAEICKQYMKKPIKIEVDSETPGLENIRQVYYEVEDDEKFNLIKKIIHIESPDSCILFCNTREKADNLFKKMRNKGYSCGILHGGMEQRDRLQSIHEFKRGEFKFLIATDVAARGIHIDEISLVVNYDMPLNNESYVHRIGRTGRAGNIGAAITLATRSEAKILHEIEEYVKYKIPKQGTPELKEVEDEKLIFNNLDRSEPSIKIDKSEKLNKQITRIRINAGKKTKMRPGDILGAITAISGISGDDIGIIDIQDTCSYVEILGEKGDFVVEALGVTKIKGKIHKIKEVGFSNKYV</sequence>
<feature type="domain" description="Helicase C-terminal" evidence="6">
    <location>
        <begin position="216"/>
        <end position="377"/>
    </location>
</feature>
<comment type="caution">
    <text evidence="7">The sequence shown here is derived from an EMBL/GenBank/DDBJ whole genome shotgun (WGS) entry which is preliminary data.</text>
</comment>
<dbReference type="CDD" id="cd18787">
    <property type="entry name" value="SF2_C_DEAD"/>
    <property type="match status" value="1"/>
</dbReference>
<dbReference type="PANTHER" id="PTHR47959:SF1">
    <property type="entry name" value="ATP-DEPENDENT RNA HELICASE DBPA"/>
    <property type="match status" value="1"/>
</dbReference>
<dbReference type="PANTHER" id="PTHR47959">
    <property type="entry name" value="ATP-DEPENDENT RNA HELICASE RHLE-RELATED"/>
    <property type="match status" value="1"/>
</dbReference>
<evidence type="ECO:0000256" key="2">
    <source>
        <dbReference type="ARBA" id="ARBA00022801"/>
    </source>
</evidence>
<organism evidence="7">
    <name type="scientific">bioreactor metagenome</name>
    <dbReference type="NCBI Taxonomy" id="1076179"/>
    <lineage>
        <taxon>unclassified sequences</taxon>
        <taxon>metagenomes</taxon>
        <taxon>ecological metagenomes</taxon>
    </lineage>
</organism>
<dbReference type="InterPro" id="IPR027417">
    <property type="entry name" value="P-loop_NTPase"/>
</dbReference>
<dbReference type="InterPro" id="IPR005580">
    <property type="entry name" value="DbpA/CsdA_RNA-bd_dom"/>
</dbReference>
<dbReference type="CDD" id="cd00268">
    <property type="entry name" value="DEADc"/>
    <property type="match status" value="1"/>
</dbReference>
<dbReference type="InterPro" id="IPR044742">
    <property type="entry name" value="DEAD/DEAH_RhlB"/>
</dbReference>
<dbReference type="Gene3D" id="3.30.70.330">
    <property type="match status" value="1"/>
</dbReference>
<dbReference type="Gene3D" id="3.40.50.300">
    <property type="entry name" value="P-loop containing nucleotide triphosphate hydrolases"/>
    <property type="match status" value="2"/>
</dbReference>
<dbReference type="InterPro" id="IPR011545">
    <property type="entry name" value="DEAD/DEAH_box_helicase_dom"/>
</dbReference>
<evidence type="ECO:0000259" key="6">
    <source>
        <dbReference type="PROSITE" id="PS51194"/>
    </source>
</evidence>
<dbReference type="AlphaFoldDB" id="A0A644Z6S7"/>
<evidence type="ECO:0000256" key="3">
    <source>
        <dbReference type="ARBA" id="ARBA00022806"/>
    </source>
</evidence>
<dbReference type="PROSITE" id="PS00039">
    <property type="entry name" value="DEAD_ATP_HELICASE"/>
    <property type="match status" value="1"/>
</dbReference>
<gene>
    <name evidence="7" type="primary">dbpA_24</name>
    <name evidence="7" type="ORF">SDC9_81006</name>
</gene>
<dbReference type="EC" id="3.6.4.13" evidence="7"/>
<dbReference type="InterPro" id="IPR050079">
    <property type="entry name" value="DEAD_box_RNA_helicase"/>
</dbReference>
<dbReference type="InterPro" id="IPR012677">
    <property type="entry name" value="Nucleotide-bd_a/b_plait_sf"/>
</dbReference>
<evidence type="ECO:0000313" key="7">
    <source>
        <dbReference type="EMBL" id="MPM34423.1"/>
    </source>
</evidence>
<reference evidence="7" key="1">
    <citation type="submission" date="2019-08" db="EMBL/GenBank/DDBJ databases">
        <authorList>
            <person name="Kucharzyk K."/>
            <person name="Murdoch R.W."/>
            <person name="Higgins S."/>
            <person name="Loffler F."/>
        </authorList>
    </citation>
    <scope>NUCLEOTIDE SEQUENCE</scope>
</reference>
<dbReference type="GO" id="GO:0005524">
    <property type="term" value="F:ATP binding"/>
    <property type="evidence" value="ECO:0007669"/>
    <property type="project" value="UniProtKB-KW"/>
</dbReference>
<keyword evidence="4" id="KW-0067">ATP-binding</keyword>
<protein>
    <submittedName>
        <fullName evidence="7">ATP-dependent RNA helicase DbpA</fullName>
        <ecNumber evidence="7">3.6.4.13</ecNumber>
    </submittedName>
</protein>
<dbReference type="GO" id="GO:0005829">
    <property type="term" value="C:cytosol"/>
    <property type="evidence" value="ECO:0007669"/>
    <property type="project" value="TreeGrafter"/>
</dbReference>
<dbReference type="GO" id="GO:0003724">
    <property type="term" value="F:RNA helicase activity"/>
    <property type="evidence" value="ECO:0007669"/>
    <property type="project" value="UniProtKB-EC"/>
</dbReference>
<dbReference type="Pfam" id="PF00270">
    <property type="entry name" value="DEAD"/>
    <property type="match status" value="1"/>
</dbReference>
<evidence type="ECO:0000256" key="1">
    <source>
        <dbReference type="ARBA" id="ARBA00022741"/>
    </source>
</evidence>
<dbReference type="Pfam" id="PF00271">
    <property type="entry name" value="Helicase_C"/>
    <property type="match status" value="1"/>
</dbReference>
<dbReference type="InterPro" id="IPR014001">
    <property type="entry name" value="Helicase_ATP-bd"/>
</dbReference>
<dbReference type="SMART" id="SM00487">
    <property type="entry name" value="DEXDc"/>
    <property type="match status" value="1"/>
</dbReference>
<dbReference type="SMART" id="SM00490">
    <property type="entry name" value="HELICc"/>
    <property type="match status" value="1"/>
</dbReference>
<dbReference type="InterPro" id="IPR001650">
    <property type="entry name" value="Helicase_C-like"/>
</dbReference>
<feature type="domain" description="Helicase ATP-binding" evidence="5">
    <location>
        <begin position="35"/>
        <end position="205"/>
    </location>
</feature>
<dbReference type="SUPFAM" id="SSF52540">
    <property type="entry name" value="P-loop containing nucleoside triphosphate hydrolases"/>
    <property type="match status" value="1"/>
</dbReference>
<dbReference type="Pfam" id="PF03880">
    <property type="entry name" value="DbpA"/>
    <property type="match status" value="1"/>
</dbReference>
<proteinExistence type="predicted"/>
<keyword evidence="1" id="KW-0547">Nucleotide-binding</keyword>
<dbReference type="PROSITE" id="PS51194">
    <property type="entry name" value="HELICASE_CTER"/>
    <property type="match status" value="1"/>
</dbReference>
<evidence type="ECO:0000259" key="5">
    <source>
        <dbReference type="PROSITE" id="PS51192"/>
    </source>
</evidence>
<dbReference type="GO" id="GO:0003676">
    <property type="term" value="F:nucleic acid binding"/>
    <property type="evidence" value="ECO:0007669"/>
    <property type="project" value="InterPro"/>
</dbReference>
<name>A0A644Z6S7_9ZZZZ</name>
<keyword evidence="2 7" id="KW-0378">Hydrolase</keyword>
<accession>A0A644Z6S7</accession>